<feature type="transmembrane region" description="Helical" evidence="7">
    <location>
        <begin position="240"/>
        <end position="262"/>
    </location>
</feature>
<dbReference type="GO" id="GO:0016020">
    <property type="term" value="C:membrane"/>
    <property type="evidence" value="ECO:0007669"/>
    <property type="project" value="UniProtKB-SubCell"/>
</dbReference>
<keyword evidence="5 7" id="KW-0472">Membrane</keyword>
<feature type="transmembrane region" description="Helical" evidence="7">
    <location>
        <begin position="268"/>
        <end position="291"/>
    </location>
</feature>
<dbReference type="NCBIfam" id="NF010449">
    <property type="entry name" value="PRK13875.1"/>
    <property type="match status" value="1"/>
</dbReference>
<organism evidence="8 9">
    <name type="scientific">Sphingobium baderi</name>
    <dbReference type="NCBI Taxonomy" id="1332080"/>
    <lineage>
        <taxon>Bacteria</taxon>
        <taxon>Pseudomonadati</taxon>
        <taxon>Pseudomonadota</taxon>
        <taxon>Alphaproteobacteria</taxon>
        <taxon>Sphingomonadales</taxon>
        <taxon>Sphingomonadaceae</taxon>
        <taxon>Sphingobium</taxon>
    </lineage>
</organism>
<keyword evidence="9" id="KW-1185">Reference proteome</keyword>
<feature type="transmembrane region" description="Helical" evidence="7">
    <location>
        <begin position="172"/>
        <end position="193"/>
    </location>
</feature>
<comment type="similarity">
    <text evidence="2">Belongs to the TrbL/VirB6 family.</text>
</comment>
<evidence type="ECO:0000313" key="9">
    <source>
        <dbReference type="Proteomes" id="UP000056968"/>
    </source>
</evidence>
<dbReference type="AlphaFoldDB" id="A0A0S3EZR3"/>
<evidence type="ECO:0000256" key="5">
    <source>
        <dbReference type="ARBA" id="ARBA00023136"/>
    </source>
</evidence>
<dbReference type="Proteomes" id="UP000056968">
    <property type="component" value="Chromosome"/>
</dbReference>
<evidence type="ECO:0000256" key="7">
    <source>
        <dbReference type="SAM" id="Phobius"/>
    </source>
</evidence>
<dbReference type="GO" id="GO:0030255">
    <property type="term" value="P:protein secretion by the type IV secretion system"/>
    <property type="evidence" value="ECO:0007669"/>
    <property type="project" value="InterPro"/>
</dbReference>
<evidence type="ECO:0000313" key="8">
    <source>
        <dbReference type="EMBL" id="ALR20917.1"/>
    </source>
</evidence>
<accession>A0A0S3EZR3</accession>
<dbReference type="InterPro" id="IPR007688">
    <property type="entry name" value="Conjugal_tfr_TrbL/VirB6"/>
</dbReference>
<reference evidence="8 9" key="1">
    <citation type="submission" date="2015-11" db="EMBL/GenBank/DDBJ databases">
        <title>A Two-component Flavoprotein Monooxygenase System MeaXY Responsible for para-Hydroxylation of 2-Methyl-6-ethylaniline and 2,6-Diethylaniline in Sphingobium baderi DE-13.</title>
        <authorList>
            <person name="Cheng M."/>
            <person name="Meng Q."/>
            <person name="Yang Y."/>
            <person name="Chu C."/>
            <person name="Yan X."/>
            <person name="He J."/>
            <person name="Li S."/>
        </authorList>
    </citation>
    <scope>NUCLEOTIDE SEQUENCE [LARGE SCALE GENOMIC DNA]</scope>
    <source>
        <strain evidence="8 9">DE-13</strain>
    </source>
</reference>
<dbReference type="KEGG" id="sbd:ATN00_12035"/>
<gene>
    <name evidence="8" type="ORF">ATN00_12035</name>
</gene>
<evidence type="ECO:0000256" key="1">
    <source>
        <dbReference type="ARBA" id="ARBA00004141"/>
    </source>
</evidence>
<feature type="transmembrane region" description="Helical" evidence="7">
    <location>
        <begin position="205"/>
        <end position="228"/>
    </location>
</feature>
<dbReference type="STRING" id="1332080.ATN00_12035"/>
<name>A0A0S3EZR3_9SPHN</name>
<proteinExistence type="inferred from homology"/>
<feature type="transmembrane region" description="Helical" evidence="7">
    <location>
        <begin position="139"/>
        <end position="165"/>
    </location>
</feature>
<protein>
    <submittedName>
        <fullName evidence="8">Conjugal transfer protein TrbL</fullName>
    </submittedName>
</protein>
<evidence type="ECO:0000256" key="2">
    <source>
        <dbReference type="ARBA" id="ARBA00007802"/>
    </source>
</evidence>
<feature type="region of interest" description="Disordered" evidence="6">
    <location>
        <begin position="408"/>
        <end position="458"/>
    </location>
</feature>
<sequence>MNDTGVINNFLDTFNSYIDSGFGLLGGEVAFLTTTLIIIDITLAGLFWAWGADEDVMHRLVKKVLYVGFFAFIISNFSALAGIIFESFAGLGLKASGAGISLSEFMRPGSVAAAGFNAGEPLLESAGELTGPVGLFTNFVQIAILLIAWVIILIAFFIMSVQLFVTLIEFKLTTLAGFVLLPFALFNKTAFLAEKVLGNVVASGIKVLVLAVIIGIGTGLFAQFESAFGEMPSAEQAMSVALAALALLGLAIFGPGIATGLVSGAPQLGAGAAVGTVLAAGGLAVGGAMGARMAAGGAASAIGGGMKAGGAAVRGGSFAAGAAASSYSLGSHGKSGAGAVAGGLSAVGQQAAGGAAKAVAAPIRNAAAKAGDAVKSSFRSGARAGLSVTGGSTSGSAASSAAGASTASAASGARSAPDWARSLRREQNLQRGMSSVSHAVRSGDRGGGGMSPDIKERD</sequence>
<feature type="transmembrane region" description="Helical" evidence="7">
    <location>
        <begin position="29"/>
        <end position="52"/>
    </location>
</feature>
<keyword evidence="4 7" id="KW-1133">Transmembrane helix</keyword>
<dbReference type="InterPro" id="IPR014150">
    <property type="entry name" value="Conjugal_tfr_TrbL"/>
</dbReference>
<dbReference type="EMBL" id="CP013264">
    <property type="protein sequence ID" value="ALR20917.1"/>
    <property type="molecule type" value="Genomic_DNA"/>
</dbReference>
<dbReference type="RefSeq" id="WP_062064894.1">
    <property type="nucleotide sequence ID" value="NZ_CP013264.1"/>
</dbReference>
<feature type="transmembrane region" description="Helical" evidence="7">
    <location>
        <begin position="64"/>
        <end position="85"/>
    </location>
</feature>
<evidence type="ECO:0000256" key="3">
    <source>
        <dbReference type="ARBA" id="ARBA00022692"/>
    </source>
</evidence>
<evidence type="ECO:0000256" key="4">
    <source>
        <dbReference type="ARBA" id="ARBA00022989"/>
    </source>
</evidence>
<comment type="subcellular location">
    <subcellularLocation>
        <location evidence="1">Membrane</location>
        <topology evidence="1">Multi-pass membrane protein</topology>
    </subcellularLocation>
</comment>
<evidence type="ECO:0000256" key="6">
    <source>
        <dbReference type="SAM" id="MobiDB-lite"/>
    </source>
</evidence>
<dbReference type="OrthoDB" id="9788052at2"/>
<dbReference type="Pfam" id="PF04610">
    <property type="entry name" value="TrbL"/>
    <property type="match status" value="1"/>
</dbReference>
<keyword evidence="3 7" id="KW-0812">Transmembrane</keyword>
<dbReference type="NCBIfam" id="TIGR02783">
    <property type="entry name" value="TrbL_P"/>
    <property type="match status" value="1"/>
</dbReference>